<evidence type="ECO:0000256" key="8">
    <source>
        <dbReference type="ARBA" id="ARBA00023235"/>
    </source>
</evidence>
<dbReference type="FunCoup" id="G4Q2P4">
    <property type="interactions" value="272"/>
</dbReference>
<dbReference type="STRING" id="568816.Acin_1481"/>
<feature type="binding site" evidence="10 12">
    <location>
        <begin position="152"/>
        <end position="153"/>
    </location>
    <ligand>
        <name>substrate</name>
    </ligand>
</feature>
<feature type="domain" description="Metalloenzyme" evidence="14">
    <location>
        <begin position="3"/>
        <end position="495"/>
    </location>
</feature>
<keyword evidence="8 10" id="KW-0413">Isomerase</keyword>
<feature type="binding site" evidence="10 12">
    <location>
        <position position="330"/>
    </location>
    <ligand>
        <name>substrate</name>
    </ligand>
</feature>
<dbReference type="InterPro" id="IPR017850">
    <property type="entry name" value="Alkaline_phosphatase_core_sf"/>
</dbReference>
<feature type="binding site" evidence="10 13">
    <location>
        <position position="439"/>
    </location>
    <ligand>
        <name>Mn(2+)</name>
        <dbReference type="ChEBI" id="CHEBI:29035"/>
        <label>2</label>
    </ligand>
</feature>
<evidence type="ECO:0000256" key="7">
    <source>
        <dbReference type="ARBA" id="ARBA00023211"/>
    </source>
</evidence>
<evidence type="ECO:0000256" key="4">
    <source>
        <dbReference type="ARBA" id="ARBA00012026"/>
    </source>
</evidence>
<accession>G4Q2P4</accession>
<dbReference type="PANTHER" id="PTHR31637:SF0">
    <property type="entry name" value="2,3-BISPHOSPHOGLYCERATE-INDEPENDENT PHOSPHOGLYCERATE MUTASE"/>
    <property type="match status" value="1"/>
</dbReference>
<dbReference type="NCBIfam" id="TIGR01307">
    <property type="entry name" value="pgm_bpd_ind"/>
    <property type="match status" value="1"/>
</dbReference>
<dbReference type="Pfam" id="PF06415">
    <property type="entry name" value="iPGM_N"/>
    <property type="match status" value="1"/>
</dbReference>
<dbReference type="HOGENOM" id="CLU_026099_2_0_9"/>
<keyword evidence="17" id="KW-1185">Reference proteome</keyword>
<feature type="domain" description="BPG-independent PGAM N-terminal" evidence="15">
    <location>
        <begin position="81"/>
        <end position="293"/>
    </location>
</feature>
<reference evidence="16 17" key="1">
    <citation type="journal article" date="2011" name="J. Bacteriol.">
        <title>Complete genome sequence of Acidaminococcus intestini RYC-MR95, a Gram-negative bacterium from the phylum Firmicutes.</title>
        <authorList>
            <person name="D'Auria G."/>
            <person name="Galan J.C."/>
            <person name="Rodriguez-Alcayna M."/>
            <person name="Moya A."/>
            <person name="Baquero F."/>
            <person name="Latorre A."/>
        </authorList>
    </citation>
    <scope>NUCLEOTIDE SEQUENCE [LARGE SCALE GENOMIC DNA]</scope>
    <source>
        <strain evidence="16 17">RyC-MR95</strain>
    </source>
</reference>
<dbReference type="InterPro" id="IPR036646">
    <property type="entry name" value="PGAM_B_sf"/>
</dbReference>
<dbReference type="PIRSF" id="PIRSF001492">
    <property type="entry name" value="IPGAM"/>
    <property type="match status" value="1"/>
</dbReference>
<dbReference type="Proteomes" id="UP000007093">
    <property type="component" value="Chromosome"/>
</dbReference>
<dbReference type="RefSeq" id="WP_009015813.1">
    <property type="nucleotide sequence ID" value="NC_016077.1"/>
</dbReference>
<dbReference type="GeneID" id="92878400"/>
<gene>
    <name evidence="16" type="primary">gpm</name>
    <name evidence="10" type="synonym">gpmI</name>
    <name evidence="16" type="ordered locus">Acin_1481</name>
</gene>
<comment type="catalytic activity">
    <reaction evidence="1 10">
        <text>(2R)-2-phosphoglycerate = (2R)-3-phosphoglycerate</text>
        <dbReference type="Rhea" id="RHEA:15901"/>
        <dbReference type="ChEBI" id="CHEBI:58272"/>
        <dbReference type="ChEBI" id="CHEBI:58289"/>
        <dbReference type="EC" id="5.4.2.12"/>
    </reaction>
</comment>
<feature type="binding site" evidence="10 12">
    <location>
        <position position="184"/>
    </location>
    <ligand>
        <name>substrate</name>
    </ligand>
</feature>
<dbReference type="SUPFAM" id="SSF64158">
    <property type="entry name" value="2,3-Bisphosphoglycerate-independent phosphoglycerate mutase, substrate-binding domain"/>
    <property type="match status" value="1"/>
</dbReference>
<dbReference type="SUPFAM" id="SSF53649">
    <property type="entry name" value="Alkaline phosphatase-like"/>
    <property type="match status" value="1"/>
</dbReference>
<dbReference type="CDD" id="cd16010">
    <property type="entry name" value="iPGM"/>
    <property type="match status" value="1"/>
</dbReference>
<evidence type="ECO:0000259" key="14">
    <source>
        <dbReference type="Pfam" id="PF01676"/>
    </source>
</evidence>
<dbReference type="eggNOG" id="COG0696">
    <property type="taxonomic scope" value="Bacteria"/>
</dbReference>
<evidence type="ECO:0000256" key="10">
    <source>
        <dbReference type="HAMAP-Rule" id="MF_01038"/>
    </source>
</evidence>
<dbReference type="InParanoid" id="G4Q2P4"/>
<feature type="binding site" evidence="10 13">
    <location>
        <position position="11"/>
    </location>
    <ligand>
        <name>Mn(2+)</name>
        <dbReference type="ChEBI" id="CHEBI:29035"/>
        <label>2</label>
    </ligand>
</feature>
<sequence length="510" mass="55276">MKKPVVLMILDGWGIAPPSSTNAATKAQTPHLDFYFHRYPHGKLQPSGEAVGLPTGQMGNSEVGHLTIGSGRVIYQNLTRITRAIKDGSFEQNAVLLEAMNKAKETGHKFHVMGLLSDGGVHSHMDHLLGLLRLAKKEGLSEVYIHAFLDGRDTPPQSAGTYLKALQDAIKEIGIGKIATVSGRYYAMDRDKRWERIQKAYDAMTGAESLTAPSALEGLQAAYERGVTDEFVEPFSILGKEGSIASGDSLVCFNFRPDRAREITRAFADPSFTEVTRRDGELPVTVASMTEYDATLPIPVAFPPEHIADTLAETVSKKGLRQLHIAETEKYAHVTFFFNGGREEVFPGEDRILVPSPHVATYDLQPEMSAYIVTEKLQEALDQDLYDLIILNFANPDMVGHTGVMKAAVAAMEAVDECVGGLVDKILQKGGAVCITADHGNLEEMEDPVSHMPMTAHTTNPVPFLVIGAEAGTAVMDGGLSDIAPTLLSLMGLEKPEAMTGHSLLVKNPD</sequence>
<organism evidence="16 17">
    <name type="scientific">Acidaminococcus intestini (strain RyC-MR95)</name>
    <dbReference type="NCBI Taxonomy" id="568816"/>
    <lineage>
        <taxon>Bacteria</taxon>
        <taxon>Bacillati</taxon>
        <taxon>Bacillota</taxon>
        <taxon>Negativicutes</taxon>
        <taxon>Acidaminococcales</taxon>
        <taxon>Acidaminococcaceae</taxon>
        <taxon>Acidaminococcus</taxon>
    </lineage>
</organism>
<evidence type="ECO:0000256" key="9">
    <source>
        <dbReference type="ARBA" id="ARBA00071648"/>
    </source>
</evidence>
<dbReference type="InterPro" id="IPR011258">
    <property type="entry name" value="BPG-indep_PGM_N"/>
</dbReference>
<dbReference type="Pfam" id="PF01676">
    <property type="entry name" value="Metalloenzyme"/>
    <property type="match status" value="1"/>
</dbReference>
<dbReference type="GO" id="GO:0030145">
    <property type="term" value="F:manganese ion binding"/>
    <property type="evidence" value="ECO:0007669"/>
    <property type="project" value="UniProtKB-UniRule"/>
</dbReference>
<dbReference type="GO" id="GO:0004619">
    <property type="term" value="F:phosphoglycerate mutase activity"/>
    <property type="evidence" value="ECO:0007669"/>
    <property type="project" value="UniProtKB-UniRule"/>
</dbReference>
<evidence type="ECO:0000256" key="12">
    <source>
        <dbReference type="PIRSR" id="PIRSR001492-2"/>
    </source>
</evidence>
<feature type="binding site" evidence="10 13">
    <location>
        <position position="397"/>
    </location>
    <ligand>
        <name>Mn(2+)</name>
        <dbReference type="ChEBI" id="CHEBI:29035"/>
        <label>1</label>
    </ligand>
</feature>
<comment type="subunit">
    <text evidence="10">Monomer.</text>
</comment>
<comment type="function">
    <text evidence="10">Catalyzes the interconversion of 2-phosphoglycerate and 3-phosphoglycerate.</text>
</comment>
<dbReference type="Gene3D" id="3.40.1450.10">
    <property type="entry name" value="BPG-independent phosphoglycerate mutase, domain B"/>
    <property type="match status" value="1"/>
</dbReference>
<dbReference type="EC" id="5.4.2.12" evidence="4 10"/>
<feature type="binding site" evidence="10 12">
    <location>
        <position position="190"/>
    </location>
    <ligand>
        <name>substrate</name>
    </ligand>
</feature>
<keyword evidence="6 10" id="KW-0324">Glycolysis</keyword>
<dbReference type="PATRIC" id="fig|568816.4.peg.1439"/>
<proteinExistence type="inferred from homology"/>
<dbReference type="UniPathway" id="UPA00109">
    <property type="reaction ID" value="UER00186"/>
</dbReference>
<dbReference type="AlphaFoldDB" id="G4Q2P4"/>
<feature type="binding site" evidence="10 13">
    <location>
        <position position="457"/>
    </location>
    <ligand>
        <name>Mn(2+)</name>
        <dbReference type="ChEBI" id="CHEBI:29035"/>
        <label>1</label>
    </ligand>
</feature>
<dbReference type="HAMAP" id="MF_01038">
    <property type="entry name" value="GpmI"/>
    <property type="match status" value="1"/>
</dbReference>
<evidence type="ECO:0000256" key="2">
    <source>
        <dbReference type="ARBA" id="ARBA00004798"/>
    </source>
</evidence>
<dbReference type="GO" id="GO:0005829">
    <property type="term" value="C:cytosol"/>
    <property type="evidence" value="ECO:0007669"/>
    <property type="project" value="TreeGrafter"/>
</dbReference>
<dbReference type="Gene3D" id="3.40.720.10">
    <property type="entry name" value="Alkaline Phosphatase, subunit A"/>
    <property type="match status" value="1"/>
</dbReference>
<dbReference type="InterPro" id="IPR005995">
    <property type="entry name" value="Pgm_bpd_ind"/>
</dbReference>
<comment type="similarity">
    <text evidence="3 10">Belongs to the BPG-independent phosphoglycerate mutase family.</text>
</comment>
<feature type="binding site" evidence="10 13">
    <location>
        <position position="438"/>
    </location>
    <ligand>
        <name>Mn(2+)</name>
        <dbReference type="ChEBI" id="CHEBI:29035"/>
        <label>2</label>
    </ligand>
</feature>
<evidence type="ECO:0000256" key="13">
    <source>
        <dbReference type="PIRSR" id="PIRSR001492-3"/>
    </source>
</evidence>
<protein>
    <recommendedName>
        <fullName evidence="9 10">2,3-bisphosphoglycerate-independent phosphoglycerate mutase</fullName>
        <shortName evidence="10">BPG-independent PGAM</shortName>
        <shortName evidence="10">Phosphoglyceromutase</shortName>
        <shortName evidence="10">iPGM</shortName>
        <ecNumber evidence="4 10">5.4.2.12</ecNumber>
    </recommendedName>
</protein>
<feature type="active site" description="Phosphoserine intermediate" evidence="10 11">
    <location>
        <position position="61"/>
    </location>
</feature>
<evidence type="ECO:0000313" key="16">
    <source>
        <dbReference type="EMBL" id="AEQ22700.1"/>
    </source>
</evidence>
<dbReference type="KEGG" id="ain:Acin_1481"/>
<dbReference type="GO" id="GO:0006096">
    <property type="term" value="P:glycolytic process"/>
    <property type="evidence" value="ECO:0007669"/>
    <property type="project" value="UniProtKB-UniRule"/>
</dbReference>
<name>G4Q2P4_ACIIR</name>
<dbReference type="PANTHER" id="PTHR31637">
    <property type="entry name" value="2,3-BISPHOSPHOGLYCERATE-INDEPENDENT PHOSPHOGLYCERATE MUTASE"/>
    <property type="match status" value="1"/>
</dbReference>
<feature type="binding site" evidence="10 13">
    <location>
        <position position="61"/>
    </location>
    <ligand>
        <name>Mn(2+)</name>
        <dbReference type="ChEBI" id="CHEBI:29035"/>
        <label>2</label>
    </ligand>
</feature>
<dbReference type="FunFam" id="3.40.1450.10:FF:000001">
    <property type="entry name" value="2,3-bisphosphoglycerate-independent phosphoglycerate mutase"/>
    <property type="match status" value="1"/>
</dbReference>
<feature type="binding site" evidence="10 13">
    <location>
        <position position="401"/>
    </location>
    <ligand>
        <name>Mn(2+)</name>
        <dbReference type="ChEBI" id="CHEBI:29035"/>
        <label>1</label>
    </ligand>
</feature>
<evidence type="ECO:0000256" key="1">
    <source>
        <dbReference type="ARBA" id="ARBA00000370"/>
    </source>
</evidence>
<keyword evidence="5 10" id="KW-0479">Metal-binding</keyword>
<comment type="cofactor">
    <cofactor evidence="10">
        <name>Mn(2+)</name>
        <dbReference type="ChEBI" id="CHEBI:29035"/>
    </cofactor>
    <text evidence="10">Binds 2 manganese ions per subunit.</text>
</comment>
<keyword evidence="7 10" id="KW-0464">Manganese</keyword>
<evidence type="ECO:0000256" key="6">
    <source>
        <dbReference type="ARBA" id="ARBA00023152"/>
    </source>
</evidence>
<comment type="pathway">
    <text evidence="2 10">Carbohydrate degradation; glycolysis; pyruvate from D-glyceraldehyde 3-phosphate: step 3/5.</text>
</comment>
<feature type="binding site" evidence="10 12">
    <location>
        <begin position="256"/>
        <end position="259"/>
    </location>
    <ligand>
        <name>substrate</name>
    </ligand>
</feature>
<evidence type="ECO:0000256" key="3">
    <source>
        <dbReference type="ARBA" id="ARBA00008819"/>
    </source>
</evidence>
<evidence type="ECO:0000313" key="17">
    <source>
        <dbReference type="Proteomes" id="UP000007093"/>
    </source>
</evidence>
<evidence type="ECO:0000256" key="5">
    <source>
        <dbReference type="ARBA" id="ARBA00022723"/>
    </source>
</evidence>
<dbReference type="EMBL" id="CP003058">
    <property type="protein sequence ID" value="AEQ22700.1"/>
    <property type="molecule type" value="Genomic_DNA"/>
</dbReference>
<evidence type="ECO:0000259" key="15">
    <source>
        <dbReference type="Pfam" id="PF06415"/>
    </source>
</evidence>
<evidence type="ECO:0000256" key="11">
    <source>
        <dbReference type="PIRSR" id="PIRSR001492-1"/>
    </source>
</evidence>
<feature type="binding site" evidence="10 12">
    <location>
        <position position="122"/>
    </location>
    <ligand>
        <name>substrate</name>
    </ligand>
</feature>
<dbReference type="InterPro" id="IPR006124">
    <property type="entry name" value="Metalloenzyme"/>
</dbReference>
<dbReference type="GO" id="GO:0006007">
    <property type="term" value="P:glucose catabolic process"/>
    <property type="evidence" value="ECO:0007669"/>
    <property type="project" value="InterPro"/>
</dbReference>